<accession>A0AA42W755</accession>
<evidence type="ECO:0000313" key="2">
    <source>
        <dbReference type="Proteomes" id="UP001161294"/>
    </source>
</evidence>
<dbReference type="AlphaFoldDB" id="A0AA42W755"/>
<reference evidence="1" key="1">
    <citation type="submission" date="2022-09" db="EMBL/GenBank/DDBJ databases">
        <title>Intensive care unit water sources are persistently colonized with multi-drug resistant bacteria and are the site of extensive horizontal gene transfer of antibiotic resistance genes.</title>
        <authorList>
            <person name="Diorio-Toth L."/>
        </authorList>
    </citation>
    <scope>NUCLEOTIDE SEQUENCE</scope>
    <source>
        <strain evidence="1">GD03686</strain>
    </source>
</reference>
<dbReference type="InterPro" id="IPR036086">
    <property type="entry name" value="ParB/Sulfiredoxin_sf"/>
</dbReference>
<proteinExistence type="predicted"/>
<name>A0AA42W755_9BURK</name>
<dbReference type="EMBL" id="JAOCJW010000077">
    <property type="protein sequence ID" value="MDH2007429.1"/>
    <property type="molecule type" value="Genomic_DNA"/>
</dbReference>
<gene>
    <name evidence="1" type="ORF">N5J23_18205</name>
</gene>
<comment type="caution">
    <text evidence="1">The sequence shown here is derived from an EMBL/GenBank/DDBJ whole genome shotgun (WGS) entry which is preliminary data.</text>
</comment>
<organism evidence="1 2">
    <name type="scientific">Comamonas aquatica</name>
    <dbReference type="NCBI Taxonomy" id="225991"/>
    <lineage>
        <taxon>Bacteria</taxon>
        <taxon>Pseudomonadati</taxon>
        <taxon>Pseudomonadota</taxon>
        <taxon>Betaproteobacteria</taxon>
        <taxon>Burkholderiales</taxon>
        <taxon>Comamonadaceae</taxon>
        <taxon>Comamonas</taxon>
    </lineage>
</organism>
<dbReference type="RefSeq" id="WP_279851568.1">
    <property type="nucleotide sequence ID" value="NZ_JAOCIA010000078.1"/>
</dbReference>
<dbReference type="Proteomes" id="UP001161294">
    <property type="component" value="Unassembled WGS sequence"/>
</dbReference>
<protein>
    <submittedName>
        <fullName evidence="1">ParB N-terminal domain-containing protein</fullName>
    </submittedName>
</protein>
<sequence length="371" mass="41909">MTKPKQIKPSVDLLDFDPENPRFLDAFGSADGEERAIKRMIEEENLEELVGSLGNQGFFPGEPLLVASNPQHPGRYIVVEGNRRLASLRVLNGLIPDELLTNSLRDLVAAATVKPDAVECFEFPQRRDVLKYLGFRHISGPRRWEPLSKARYLADLIKNFYHHLDQEAQLKAVAKDIGSRRDYVAQLLTTLNLYDRAKDQRFYGLQRVTEEDINFSLLSTALSYTNIVEFLNLPGRDAVDVTAVNDENAKDIFRWMFAQTDSGDTVLGESRRLKTLAAVLGSERATLELREHNNLDQAYLFSEGPTEAFNSLLTSADLALMNCKRMLEGEIDVDDAHAKIAERLVFSAEDLQTLVQRAARRTRQKKQSVEG</sequence>
<dbReference type="SUPFAM" id="SSF110849">
    <property type="entry name" value="ParB/Sulfiredoxin"/>
    <property type="match status" value="1"/>
</dbReference>
<evidence type="ECO:0000313" key="1">
    <source>
        <dbReference type="EMBL" id="MDH2007429.1"/>
    </source>
</evidence>